<feature type="region of interest" description="Disordered" evidence="7">
    <location>
        <begin position="341"/>
        <end position="369"/>
    </location>
</feature>
<protein>
    <submittedName>
        <fullName evidence="9">Septal ring factor EnvC, activator of murein hydrolases AmiA and AmiB</fullName>
    </submittedName>
</protein>
<name>A0A1X7H9X2_9PROT</name>
<dbReference type="Gene3D" id="2.70.70.10">
    <property type="entry name" value="Glucose Permease (Domain IIA)"/>
    <property type="match status" value="1"/>
</dbReference>
<feature type="region of interest" description="Disordered" evidence="7">
    <location>
        <begin position="104"/>
        <end position="130"/>
    </location>
</feature>
<reference evidence="9 10" key="1">
    <citation type="submission" date="2017-04" db="EMBL/GenBank/DDBJ databases">
        <authorList>
            <person name="Afonso C.L."/>
            <person name="Miller P.J."/>
            <person name="Scott M.A."/>
            <person name="Spackman E."/>
            <person name="Goraichik I."/>
            <person name="Dimitrov K.M."/>
            <person name="Suarez D.L."/>
            <person name="Swayne D.E."/>
        </authorList>
    </citation>
    <scope>NUCLEOTIDE SEQUENCE [LARGE SCALE GENOMIC DNA]</scope>
    <source>
        <strain evidence="9 10">A2P</strain>
    </source>
</reference>
<proteinExistence type="predicted"/>
<feature type="region of interest" description="Disordered" evidence="7">
    <location>
        <begin position="279"/>
        <end position="300"/>
    </location>
</feature>
<evidence type="ECO:0000256" key="4">
    <source>
        <dbReference type="ARBA" id="ARBA00022801"/>
    </source>
</evidence>
<feature type="compositionally biased region" description="Basic and acidic residues" evidence="7">
    <location>
        <begin position="279"/>
        <end position="293"/>
    </location>
</feature>
<keyword evidence="2" id="KW-0645">Protease</keyword>
<accession>A0A1X7H9X2</accession>
<feature type="region of interest" description="Disordered" evidence="7">
    <location>
        <begin position="525"/>
        <end position="545"/>
    </location>
</feature>
<organism evidence="9 10">
    <name type="scientific">Azospirillum oryzae</name>
    <dbReference type="NCBI Taxonomy" id="286727"/>
    <lineage>
        <taxon>Bacteria</taxon>
        <taxon>Pseudomonadati</taxon>
        <taxon>Pseudomonadota</taxon>
        <taxon>Alphaproteobacteria</taxon>
        <taxon>Rhodospirillales</taxon>
        <taxon>Azospirillaceae</taxon>
        <taxon>Azospirillum</taxon>
    </lineage>
</organism>
<feature type="region of interest" description="Disordered" evidence="7">
    <location>
        <begin position="1"/>
        <end position="80"/>
    </location>
</feature>
<comment type="cofactor">
    <cofactor evidence="1">
        <name>Zn(2+)</name>
        <dbReference type="ChEBI" id="CHEBI:29105"/>
    </cofactor>
</comment>
<keyword evidence="6" id="KW-0482">Metalloprotease</keyword>
<dbReference type="GO" id="GO:0046872">
    <property type="term" value="F:metal ion binding"/>
    <property type="evidence" value="ECO:0007669"/>
    <property type="project" value="UniProtKB-KW"/>
</dbReference>
<dbReference type="PANTHER" id="PTHR21666:SF288">
    <property type="entry name" value="CELL DIVISION PROTEIN YTFB"/>
    <property type="match status" value="1"/>
</dbReference>
<evidence type="ECO:0000256" key="5">
    <source>
        <dbReference type="ARBA" id="ARBA00022833"/>
    </source>
</evidence>
<dbReference type="EMBL" id="FXAK01000007">
    <property type="protein sequence ID" value="SMF82337.1"/>
    <property type="molecule type" value="Genomic_DNA"/>
</dbReference>
<dbReference type="CDD" id="cd12797">
    <property type="entry name" value="M23_peptidase"/>
    <property type="match status" value="1"/>
</dbReference>
<feature type="compositionally biased region" description="Low complexity" evidence="7">
    <location>
        <begin position="118"/>
        <end position="130"/>
    </location>
</feature>
<feature type="domain" description="M23ase beta-sheet core" evidence="8">
    <location>
        <begin position="442"/>
        <end position="532"/>
    </location>
</feature>
<dbReference type="Proteomes" id="UP000192936">
    <property type="component" value="Unassembled WGS sequence"/>
</dbReference>
<evidence type="ECO:0000256" key="7">
    <source>
        <dbReference type="SAM" id="MobiDB-lite"/>
    </source>
</evidence>
<feature type="compositionally biased region" description="Basic and acidic residues" evidence="7">
    <location>
        <begin position="35"/>
        <end position="54"/>
    </location>
</feature>
<dbReference type="STRING" id="286727.SAMN02982917_5334"/>
<sequence>MAPRGSFMPYSPSPPRSRANEVCADATGGSKIRRERGEGRGEGDAWRGDAESSERSSAFQSTSRNASPSPSPLPGGERVSGAGEGILAGFVVIAGLILAQPANAQSDAPKETLKRVEQQLQTGKQRQQQLERQSQALQTELDDLRGRLIALADQARGQEQTLDQLEESLAGLEAEERERSAGLDAERQQIATLLAALQRLARIPPEAALARPESPVDTLRSALLLRDAVPALKARADALAQALTALADTRGKLVDQRSKALAARVALSEKQDEMNRLIARREELSRQTEEERVQVGQRMADLSGQATDLRQLMERIEAERRAAIEAAARREAERREAERKEAARREAEKREAERRLAAQKEAERKAAEHKLAELRAAEQKIAEQKAAEEKRAKDEAAKEAARERELAARAPDGPPAIAGMVLPAAGKLTTRFGESDRFGATSRGVTVQTRPGAAVVAPRGGTIVFAGPFKGYGLILIVEHGNGYHSLIAGLGRIDTAVGRKVASGEPLAVMPSDGNPDLYFELRRNGQPINPQRGFGAPEGKGQG</sequence>
<dbReference type="Gene3D" id="1.10.287.1490">
    <property type="match status" value="1"/>
</dbReference>
<feature type="compositionally biased region" description="Basic and acidic residues" evidence="7">
    <location>
        <begin position="108"/>
        <end position="117"/>
    </location>
</feature>
<dbReference type="GO" id="GO:0006508">
    <property type="term" value="P:proteolysis"/>
    <property type="evidence" value="ECO:0007669"/>
    <property type="project" value="UniProtKB-KW"/>
</dbReference>
<evidence type="ECO:0000256" key="1">
    <source>
        <dbReference type="ARBA" id="ARBA00001947"/>
    </source>
</evidence>
<evidence type="ECO:0000256" key="6">
    <source>
        <dbReference type="ARBA" id="ARBA00023049"/>
    </source>
</evidence>
<dbReference type="PANTHER" id="PTHR21666">
    <property type="entry name" value="PEPTIDASE-RELATED"/>
    <property type="match status" value="1"/>
</dbReference>
<dbReference type="Pfam" id="PF01551">
    <property type="entry name" value="Peptidase_M23"/>
    <property type="match status" value="1"/>
</dbReference>
<evidence type="ECO:0000256" key="2">
    <source>
        <dbReference type="ARBA" id="ARBA00022670"/>
    </source>
</evidence>
<dbReference type="InterPro" id="IPR011055">
    <property type="entry name" value="Dup_hybrid_motif"/>
</dbReference>
<keyword evidence="5" id="KW-0862">Zinc</keyword>
<gene>
    <name evidence="9" type="ORF">SAMN02982917_5334</name>
</gene>
<evidence type="ECO:0000313" key="10">
    <source>
        <dbReference type="Proteomes" id="UP000192936"/>
    </source>
</evidence>
<evidence type="ECO:0000313" key="9">
    <source>
        <dbReference type="EMBL" id="SMF82337.1"/>
    </source>
</evidence>
<evidence type="ECO:0000256" key="3">
    <source>
        <dbReference type="ARBA" id="ARBA00022723"/>
    </source>
</evidence>
<keyword evidence="4 9" id="KW-0378">Hydrolase</keyword>
<dbReference type="AlphaFoldDB" id="A0A1X7H9X2"/>
<dbReference type="InterPro" id="IPR016047">
    <property type="entry name" value="M23ase_b-sheet_dom"/>
</dbReference>
<feature type="region of interest" description="Disordered" evidence="7">
    <location>
        <begin position="382"/>
        <end position="406"/>
    </location>
</feature>
<dbReference type="SUPFAM" id="SSF51261">
    <property type="entry name" value="Duplicated hybrid motif"/>
    <property type="match status" value="1"/>
</dbReference>
<evidence type="ECO:0000259" key="8">
    <source>
        <dbReference type="Pfam" id="PF01551"/>
    </source>
</evidence>
<dbReference type="GO" id="GO:0004222">
    <property type="term" value="F:metalloendopeptidase activity"/>
    <property type="evidence" value="ECO:0007669"/>
    <property type="project" value="TreeGrafter"/>
</dbReference>
<dbReference type="InterPro" id="IPR050570">
    <property type="entry name" value="Cell_wall_metabolism_enzyme"/>
</dbReference>
<keyword evidence="3" id="KW-0479">Metal-binding</keyword>
<feature type="compositionally biased region" description="Polar residues" evidence="7">
    <location>
        <begin position="55"/>
        <end position="68"/>
    </location>
</feature>